<proteinExistence type="predicted"/>
<reference evidence="2" key="1">
    <citation type="submission" date="2023-06" db="EMBL/GenBank/DDBJ databases">
        <authorList>
            <person name="Delattre M."/>
        </authorList>
    </citation>
    <scope>NUCLEOTIDE SEQUENCE</scope>
    <source>
        <strain evidence="2">AF72</strain>
    </source>
</reference>
<protein>
    <submittedName>
        <fullName evidence="2">Uncharacterized protein</fullName>
    </submittedName>
</protein>
<evidence type="ECO:0000313" key="2">
    <source>
        <dbReference type="EMBL" id="CAJ0575908.1"/>
    </source>
</evidence>
<organism evidence="2 3">
    <name type="scientific">Mesorhabditis spiculigera</name>
    <dbReference type="NCBI Taxonomy" id="96644"/>
    <lineage>
        <taxon>Eukaryota</taxon>
        <taxon>Metazoa</taxon>
        <taxon>Ecdysozoa</taxon>
        <taxon>Nematoda</taxon>
        <taxon>Chromadorea</taxon>
        <taxon>Rhabditida</taxon>
        <taxon>Rhabditina</taxon>
        <taxon>Rhabditomorpha</taxon>
        <taxon>Rhabditoidea</taxon>
        <taxon>Rhabditidae</taxon>
        <taxon>Mesorhabditinae</taxon>
        <taxon>Mesorhabditis</taxon>
    </lineage>
</organism>
<keyword evidence="1" id="KW-0812">Transmembrane</keyword>
<sequence length="454" mass="51249">MFYANCTGDCHLRISVGLSCLQADRTLCLEALPFTINGGIVQPSSYEYSWTSDIAFGISLTVFDLRSPITLVELQGYTRTNRDNPNYTYAFTVLCEQFFPAKPNLYTHVAPSHQTHSIERIGAGEVHTFVTSVYYRLHFINIRQSRGQTVEGLSTIACYTHSIPPERNETQLVDKFLMDGRTSISNLLWSMSAATLRFGNATFDLIYAPRPPDYAIVGKTETDDDIDIQFTEELSLGYPWDVRQTMDYRAYAYSVEAAPRARMRSLLEWHRTQDRDRHCTEIVPDTPATEPVVSTTSLAVSAYLESGSNSFWSFWNLCAAGIIAICFMGAIWLVAALARLWCQQGKRFRSDALRFDAPAANQKSVFTLPGNAHILFHRSPQSGNSLELKLSAMDIFRNCRRFGSFFRTNTLADDAIKPSDGKLHFIPAASDVSQHRMWRLDAAELLVSMYPNMH</sequence>
<comment type="caution">
    <text evidence="2">The sequence shown here is derived from an EMBL/GenBank/DDBJ whole genome shotgun (WGS) entry which is preliminary data.</text>
</comment>
<feature type="non-terminal residue" evidence="2">
    <location>
        <position position="1"/>
    </location>
</feature>
<keyword evidence="1" id="KW-0472">Membrane</keyword>
<gene>
    <name evidence="2" type="ORF">MSPICULIGERA_LOCUS14210</name>
</gene>
<keyword evidence="1" id="KW-1133">Transmembrane helix</keyword>
<evidence type="ECO:0000313" key="3">
    <source>
        <dbReference type="Proteomes" id="UP001177023"/>
    </source>
</evidence>
<dbReference type="EMBL" id="CATQJA010002641">
    <property type="protein sequence ID" value="CAJ0575908.1"/>
    <property type="molecule type" value="Genomic_DNA"/>
</dbReference>
<keyword evidence="3" id="KW-1185">Reference proteome</keyword>
<accession>A0AA36CV35</accession>
<name>A0AA36CV35_9BILA</name>
<evidence type="ECO:0000256" key="1">
    <source>
        <dbReference type="SAM" id="Phobius"/>
    </source>
</evidence>
<dbReference type="AlphaFoldDB" id="A0AA36CV35"/>
<feature type="transmembrane region" description="Helical" evidence="1">
    <location>
        <begin position="314"/>
        <end position="341"/>
    </location>
</feature>
<dbReference type="Proteomes" id="UP001177023">
    <property type="component" value="Unassembled WGS sequence"/>
</dbReference>